<dbReference type="Proteomes" id="UP001314261">
    <property type="component" value="Unassembled WGS sequence"/>
</dbReference>
<feature type="transmembrane region" description="Helical" evidence="2">
    <location>
        <begin position="12"/>
        <end position="33"/>
    </location>
</feature>
<accession>A0ABM9MYD9</accession>
<evidence type="ECO:0000313" key="4">
    <source>
        <dbReference type="Proteomes" id="UP001314261"/>
    </source>
</evidence>
<feature type="region of interest" description="Disordered" evidence="1">
    <location>
        <begin position="43"/>
        <end position="82"/>
    </location>
</feature>
<feature type="compositionally biased region" description="Basic and acidic residues" evidence="1">
    <location>
        <begin position="55"/>
        <end position="74"/>
    </location>
</feature>
<comment type="caution">
    <text evidence="3">The sequence shown here is derived from an EMBL/GenBank/DDBJ whole genome shotgun (WGS) entry which is preliminary data.</text>
</comment>
<keyword evidence="4" id="KW-1185">Reference proteome</keyword>
<evidence type="ECO:0000256" key="1">
    <source>
        <dbReference type="SAM" id="MobiDB-lite"/>
    </source>
</evidence>
<evidence type="ECO:0000313" key="3">
    <source>
        <dbReference type="EMBL" id="CAK1248980.1"/>
    </source>
</evidence>
<evidence type="ECO:0000256" key="2">
    <source>
        <dbReference type="SAM" id="Phobius"/>
    </source>
</evidence>
<sequence length="82" mass="8978">MQFLKEHFSRKRQYYIVGLFIALVVVVVGAFVLGQQSAQVHSEVRVNQPASQSNTKDKAAQEKSESEKVAKADGDQNNGGKG</sequence>
<gene>
    <name evidence="3" type="ORF">R54839_PPFHFPJH_01261</name>
</gene>
<dbReference type="RefSeq" id="WP_010690495.1">
    <property type="nucleotide sequence ID" value="NZ_CAUZLL010000001.1"/>
</dbReference>
<protein>
    <submittedName>
        <fullName evidence="3">Uncharacterized protein</fullName>
    </submittedName>
</protein>
<organism evidence="3 4">
    <name type="scientific">Fructobacillus fructosus</name>
    <dbReference type="NCBI Taxonomy" id="1631"/>
    <lineage>
        <taxon>Bacteria</taxon>
        <taxon>Bacillati</taxon>
        <taxon>Bacillota</taxon>
        <taxon>Bacilli</taxon>
        <taxon>Lactobacillales</taxon>
        <taxon>Lactobacillaceae</taxon>
        <taxon>Fructobacillus</taxon>
    </lineage>
</organism>
<keyword evidence="2" id="KW-1133">Transmembrane helix</keyword>
<dbReference type="GeneID" id="89537042"/>
<keyword evidence="2" id="KW-0812">Transmembrane</keyword>
<proteinExistence type="predicted"/>
<dbReference type="EMBL" id="CAUZLR010000008">
    <property type="protein sequence ID" value="CAK1248980.1"/>
    <property type="molecule type" value="Genomic_DNA"/>
</dbReference>
<reference evidence="3 4" key="1">
    <citation type="submission" date="2023-10" db="EMBL/GenBank/DDBJ databases">
        <authorList>
            <person name="Botero Cardona J."/>
        </authorList>
    </citation>
    <scope>NUCLEOTIDE SEQUENCE [LARGE SCALE GENOMIC DNA]</scope>
    <source>
        <strain evidence="3 4">R-54839</strain>
    </source>
</reference>
<keyword evidence="2" id="KW-0472">Membrane</keyword>
<name>A0ABM9MYD9_9LACO</name>